<keyword evidence="1" id="KW-0472">Membrane</keyword>
<evidence type="ECO:0000259" key="2">
    <source>
        <dbReference type="Pfam" id="PF04892"/>
    </source>
</evidence>
<evidence type="ECO:0000256" key="1">
    <source>
        <dbReference type="SAM" id="Phobius"/>
    </source>
</evidence>
<feature type="transmembrane region" description="Helical" evidence="1">
    <location>
        <begin position="59"/>
        <end position="78"/>
    </location>
</feature>
<feature type="transmembrane region" description="Helical" evidence="1">
    <location>
        <begin position="90"/>
        <end position="110"/>
    </location>
</feature>
<feature type="transmembrane region" description="Helical" evidence="1">
    <location>
        <begin position="33"/>
        <end position="53"/>
    </location>
</feature>
<gene>
    <name evidence="3" type="ORF">A2228_00375</name>
</gene>
<dbReference type="EMBL" id="MFAK01000041">
    <property type="protein sequence ID" value="OGD74073.1"/>
    <property type="molecule type" value="Genomic_DNA"/>
</dbReference>
<evidence type="ECO:0000313" key="4">
    <source>
        <dbReference type="Proteomes" id="UP000176191"/>
    </source>
</evidence>
<keyword evidence="1" id="KW-0812">Transmembrane</keyword>
<dbReference type="AlphaFoldDB" id="A0A1F5F364"/>
<dbReference type="NCBIfam" id="NF037970">
    <property type="entry name" value="vanZ_1"/>
    <property type="match status" value="1"/>
</dbReference>
<dbReference type="InterPro" id="IPR006976">
    <property type="entry name" value="VanZ-like"/>
</dbReference>
<organism evidence="3 4">
    <name type="scientific">Candidatus Collierbacteria bacterium RIFOXYA2_FULL_46_10</name>
    <dbReference type="NCBI Taxonomy" id="1817726"/>
    <lineage>
        <taxon>Bacteria</taxon>
        <taxon>Candidatus Collieribacteriota</taxon>
    </lineage>
</organism>
<dbReference type="Proteomes" id="UP000176191">
    <property type="component" value="Unassembled WGS sequence"/>
</dbReference>
<dbReference type="Pfam" id="PF04892">
    <property type="entry name" value="VanZ"/>
    <property type="match status" value="1"/>
</dbReference>
<keyword evidence="1" id="KW-1133">Transmembrane helix</keyword>
<comment type="caution">
    <text evidence="3">The sequence shown here is derived from an EMBL/GenBank/DDBJ whole genome shotgun (WGS) entry which is preliminary data.</text>
</comment>
<sequence length="118" mass="13472">MSKKLWWILSLGWALLIWRLTTTPQIVVTQDTLLQAILMSFAHFFFFGLQAAFLSLTHFAPLPAIAITSSYGLFIEVYQRTVPGRSADPLDWFLDTLGALVFLVILNKYYHPSNTLHL</sequence>
<feature type="domain" description="VanZ-like" evidence="2">
    <location>
        <begin position="30"/>
        <end position="106"/>
    </location>
</feature>
<proteinExistence type="predicted"/>
<accession>A0A1F5F364</accession>
<reference evidence="3 4" key="1">
    <citation type="journal article" date="2016" name="Nat. Commun.">
        <title>Thousands of microbial genomes shed light on interconnected biogeochemical processes in an aquifer system.</title>
        <authorList>
            <person name="Anantharaman K."/>
            <person name="Brown C.T."/>
            <person name="Hug L.A."/>
            <person name="Sharon I."/>
            <person name="Castelle C.J."/>
            <person name="Probst A.J."/>
            <person name="Thomas B.C."/>
            <person name="Singh A."/>
            <person name="Wilkins M.J."/>
            <person name="Karaoz U."/>
            <person name="Brodie E.L."/>
            <person name="Williams K.H."/>
            <person name="Hubbard S.S."/>
            <person name="Banfield J.F."/>
        </authorList>
    </citation>
    <scope>NUCLEOTIDE SEQUENCE [LARGE SCALE GENOMIC DNA]</scope>
</reference>
<evidence type="ECO:0000313" key="3">
    <source>
        <dbReference type="EMBL" id="OGD74073.1"/>
    </source>
</evidence>
<name>A0A1F5F364_9BACT</name>
<feature type="transmembrane region" description="Helical" evidence="1">
    <location>
        <begin position="6"/>
        <end position="21"/>
    </location>
</feature>
<protein>
    <recommendedName>
        <fullName evidence="2">VanZ-like domain-containing protein</fullName>
    </recommendedName>
</protein>